<reference evidence="3" key="2">
    <citation type="submission" date="2021-01" db="EMBL/GenBank/DDBJ databases">
        <title>Pan-genome distribution and transcriptional activeness of fungal secondary metabolism genes in Aspergillus section Fumigati.</title>
        <authorList>
            <person name="Takahashi H."/>
            <person name="Umemura M."/>
            <person name="Ninomiya A."/>
            <person name="Kusuya Y."/>
            <person name="Urayama S."/>
            <person name="Shimizu M."/>
            <person name="Watanabe A."/>
            <person name="Kamei K."/>
            <person name="Yaguchi T."/>
            <person name="Hagiwara D."/>
        </authorList>
    </citation>
    <scope>NUCLEOTIDE SEQUENCE</scope>
    <source>
        <strain evidence="3">IFM 46973</strain>
    </source>
</reference>
<keyword evidence="2" id="KW-1133">Transmembrane helix</keyword>
<evidence type="ECO:0000313" key="4">
    <source>
        <dbReference type="Proteomes" id="UP000036893"/>
    </source>
</evidence>
<sequence>MTCYYRNGTHAEDDTPCPNANTCCPSSATCTDNLLCRDKNNHANGSLTNFPDGHAYNYTGLYYTPSCQDKSYKGCSVACTTYDSYRGQYIWACNAALTRYCCHDDERSLSQRDCCEGGTFELAVPESSALPSASASASASTSASSTSTLAGAPSGSVSASATAATGTKSLSTGAKAGIAVGAAGAGIIIIVLIALLLRARRGAAKAKALEQSQSEKNTFRTGGARARRAELEARADAPPSELSAKPARSRFELAS</sequence>
<proteinExistence type="predicted"/>
<dbReference type="RefSeq" id="XP_043148219.1">
    <property type="nucleotide sequence ID" value="XM_043292284.1"/>
</dbReference>
<keyword evidence="2" id="KW-0472">Membrane</keyword>
<evidence type="ECO:0000256" key="2">
    <source>
        <dbReference type="SAM" id="Phobius"/>
    </source>
</evidence>
<dbReference type="AlphaFoldDB" id="A0A8E0QY85"/>
<evidence type="ECO:0008006" key="5">
    <source>
        <dbReference type="Google" id="ProtNLM"/>
    </source>
</evidence>
<dbReference type="GeneID" id="66994868"/>
<organism evidence="3 4">
    <name type="scientific">Aspergillus udagawae</name>
    <dbReference type="NCBI Taxonomy" id="91492"/>
    <lineage>
        <taxon>Eukaryota</taxon>
        <taxon>Fungi</taxon>
        <taxon>Dikarya</taxon>
        <taxon>Ascomycota</taxon>
        <taxon>Pezizomycotina</taxon>
        <taxon>Eurotiomycetes</taxon>
        <taxon>Eurotiomycetidae</taxon>
        <taxon>Eurotiales</taxon>
        <taxon>Aspergillaceae</taxon>
        <taxon>Aspergillus</taxon>
        <taxon>Aspergillus subgen. Fumigati</taxon>
    </lineage>
</organism>
<feature type="compositionally biased region" description="Polar residues" evidence="1">
    <location>
        <begin position="210"/>
        <end position="220"/>
    </location>
</feature>
<name>A0A8E0QY85_9EURO</name>
<protein>
    <recommendedName>
        <fullName evidence="5">Carcinoembryonic antigen-related cell adhesion molecule 1</fullName>
    </recommendedName>
</protein>
<dbReference type="EMBL" id="BBXM02000005">
    <property type="protein sequence ID" value="GIC90953.1"/>
    <property type="molecule type" value="Genomic_DNA"/>
</dbReference>
<feature type="region of interest" description="Disordered" evidence="1">
    <location>
        <begin position="209"/>
        <end position="255"/>
    </location>
</feature>
<comment type="caution">
    <text evidence="3">The sequence shown here is derived from an EMBL/GenBank/DDBJ whole genome shotgun (WGS) entry which is preliminary data.</text>
</comment>
<keyword evidence="2" id="KW-0812">Transmembrane</keyword>
<gene>
    <name evidence="3" type="ORF">Aud_007391</name>
</gene>
<evidence type="ECO:0000256" key="1">
    <source>
        <dbReference type="SAM" id="MobiDB-lite"/>
    </source>
</evidence>
<accession>A0A8E0QY85</accession>
<reference evidence="3" key="1">
    <citation type="journal article" date="2015" name="Genome Announc.">
        <title>Draft Genome Sequence of the Pathogenic Filamentous Fungus Aspergillus udagawae Strain IFM 46973T.</title>
        <authorList>
            <person name="Kusuya Y."/>
            <person name="Takahashi-Nakaguchi A."/>
            <person name="Takahashi H."/>
            <person name="Yaguchi T."/>
        </authorList>
    </citation>
    <scope>NUCLEOTIDE SEQUENCE</scope>
    <source>
        <strain evidence="3">IFM 46973</strain>
    </source>
</reference>
<feature type="transmembrane region" description="Helical" evidence="2">
    <location>
        <begin position="176"/>
        <end position="197"/>
    </location>
</feature>
<dbReference type="Proteomes" id="UP000036893">
    <property type="component" value="Unassembled WGS sequence"/>
</dbReference>
<evidence type="ECO:0000313" key="3">
    <source>
        <dbReference type="EMBL" id="GIC90953.1"/>
    </source>
</evidence>